<dbReference type="EMBL" id="DS113184">
    <property type="protein sequence ID" value="EAY22333.1"/>
    <property type="molecule type" value="Genomic_DNA"/>
</dbReference>
<reference evidence="1" key="1">
    <citation type="submission" date="2006-10" db="EMBL/GenBank/DDBJ databases">
        <authorList>
            <person name="Amadeo P."/>
            <person name="Zhao Q."/>
            <person name="Wortman J."/>
            <person name="Fraser-Liggett C."/>
            <person name="Carlton J."/>
        </authorList>
    </citation>
    <scope>NUCLEOTIDE SEQUENCE</scope>
    <source>
        <strain evidence="1">G3</strain>
    </source>
</reference>
<name>A2DB03_TRIV3</name>
<keyword evidence="2" id="KW-1185">Reference proteome</keyword>
<organism evidence="1 2">
    <name type="scientific">Trichomonas vaginalis (strain ATCC PRA-98 / G3)</name>
    <dbReference type="NCBI Taxonomy" id="412133"/>
    <lineage>
        <taxon>Eukaryota</taxon>
        <taxon>Metamonada</taxon>
        <taxon>Parabasalia</taxon>
        <taxon>Trichomonadida</taxon>
        <taxon>Trichomonadidae</taxon>
        <taxon>Trichomonas</taxon>
    </lineage>
</organism>
<sequence length="137" mass="15346">MSLNAITHEEAVKNQLKAVSSKQSGVLYDATKCQICQHKLDGIIVCCPSCGSCYHVSCCHSWCGKCNIELCKTFPPDMPAIKKIQTFDNMEKKYRVKILQKKPSKPQVSYVVEPKIGIKVTRLDVTPEINNTMTNPK</sequence>
<gene>
    <name evidence="1" type="ORF">TVAG_378120</name>
</gene>
<dbReference type="Proteomes" id="UP000001542">
    <property type="component" value="Unassembled WGS sequence"/>
</dbReference>
<accession>A2DB03</accession>
<dbReference type="AlphaFoldDB" id="A2DB03"/>
<dbReference type="InParanoid" id="A2DB03"/>
<dbReference type="RefSeq" id="XP_001583319.1">
    <property type="nucleotide sequence ID" value="XM_001583269.1"/>
</dbReference>
<evidence type="ECO:0000313" key="2">
    <source>
        <dbReference type="Proteomes" id="UP000001542"/>
    </source>
</evidence>
<dbReference type="VEuPathDB" id="TrichDB:TVAGG3_0798600"/>
<dbReference type="KEGG" id="tva:5467888"/>
<dbReference type="VEuPathDB" id="TrichDB:TVAG_378120"/>
<protein>
    <submittedName>
        <fullName evidence="1">Uncharacterized protein</fullName>
    </submittedName>
</protein>
<evidence type="ECO:0000313" key="1">
    <source>
        <dbReference type="EMBL" id="EAY22333.1"/>
    </source>
</evidence>
<proteinExistence type="predicted"/>
<reference evidence="1" key="2">
    <citation type="journal article" date="2007" name="Science">
        <title>Draft genome sequence of the sexually transmitted pathogen Trichomonas vaginalis.</title>
        <authorList>
            <person name="Carlton J.M."/>
            <person name="Hirt R.P."/>
            <person name="Silva J.C."/>
            <person name="Delcher A.L."/>
            <person name="Schatz M."/>
            <person name="Zhao Q."/>
            <person name="Wortman J.R."/>
            <person name="Bidwell S.L."/>
            <person name="Alsmark U.C.M."/>
            <person name="Besteiro S."/>
            <person name="Sicheritz-Ponten T."/>
            <person name="Noel C.J."/>
            <person name="Dacks J.B."/>
            <person name="Foster P.G."/>
            <person name="Simillion C."/>
            <person name="Van de Peer Y."/>
            <person name="Miranda-Saavedra D."/>
            <person name="Barton G.J."/>
            <person name="Westrop G.D."/>
            <person name="Mueller S."/>
            <person name="Dessi D."/>
            <person name="Fiori P.L."/>
            <person name="Ren Q."/>
            <person name="Paulsen I."/>
            <person name="Zhang H."/>
            <person name="Bastida-Corcuera F.D."/>
            <person name="Simoes-Barbosa A."/>
            <person name="Brown M.T."/>
            <person name="Hayes R.D."/>
            <person name="Mukherjee M."/>
            <person name="Okumura C.Y."/>
            <person name="Schneider R."/>
            <person name="Smith A.J."/>
            <person name="Vanacova S."/>
            <person name="Villalvazo M."/>
            <person name="Haas B.J."/>
            <person name="Pertea M."/>
            <person name="Feldblyum T.V."/>
            <person name="Utterback T.R."/>
            <person name="Shu C.L."/>
            <person name="Osoegawa K."/>
            <person name="de Jong P.J."/>
            <person name="Hrdy I."/>
            <person name="Horvathova L."/>
            <person name="Zubacova Z."/>
            <person name="Dolezal P."/>
            <person name="Malik S.B."/>
            <person name="Logsdon J.M. Jr."/>
            <person name="Henze K."/>
            <person name="Gupta A."/>
            <person name="Wang C.C."/>
            <person name="Dunne R.L."/>
            <person name="Upcroft J.A."/>
            <person name="Upcroft P."/>
            <person name="White O."/>
            <person name="Salzberg S.L."/>
            <person name="Tang P."/>
            <person name="Chiu C.-H."/>
            <person name="Lee Y.-S."/>
            <person name="Embley T.M."/>
            <person name="Coombs G.H."/>
            <person name="Mottram J.C."/>
            <person name="Tachezy J."/>
            <person name="Fraser-Liggett C.M."/>
            <person name="Johnson P.J."/>
        </authorList>
    </citation>
    <scope>NUCLEOTIDE SEQUENCE [LARGE SCALE GENOMIC DNA]</scope>
    <source>
        <strain evidence="1">G3</strain>
    </source>
</reference>